<evidence type="ECO:0000256" key="11">
    <source>
        <dbReference type="ARBA" id="ARBA00037847"/>
    </source>
</evidence>
<sequence>MPAFLHGSFYDLSNAELWVGVGLLIFFGILVLAKVPRMVAGALDAKAAKIQSELDEAARLRAEAEAMLAQIRQEKAEAEAQAADLLATAEADAKRLEADAKARIEESTARRQALAERRIAQAEAEATQEVKAAAADLAAKAAHQILTARIAGAKTDALIDQAIAQIGGKLN</sequence>
<keyword evidence="2 12" id="KW-0138">CF(0)</keyword>
<reference evidence="15 16" key="1">
    <citation type="submission" date="2017-06" db="EMBL/GenBank/DDBJ databases">
        <title>Biodegradation of gentamicin by bacterial consortia AMQD4 in synthetic medium and raw gentamicin sewage.</title>
        <authorList>
            <person name="Chang H."/>
            <person name="Feng Y."/>
            <person name="Li Z."/>
            <person name="Xue J."/>
            <person name="Cheng D."/>
        </authorList>
    </citation>
    <scope>NUCLEOTIDE SEQUENCE [LARGE SCALE GENOMIC DNA]</scope>
    <source>
        <strain evidence="15 16">BZC3</strain>
    </source>
</reference>
<dbReference type="GO" id="GO:0016787">
    <property type="term" value="F:hydrolase activity"/>
    <property type="evidence" value="ECO:0007669"/>
    <property type="project" value="UniProtKB-KW"/>
</dbReference>
<keyword evidence="8 12" id="KW-0066">ATP synthesis</keyword>
<evidence type="ECO:0000256" key="14">
    <source>
        <dbReference type="SAM" id="Coils"/>
    </source>
</evidence>
<keyword evidence="1 12" id="KW-0813">Transport</keyword>
<evidence type="ECO:0000256" key="7">
    <source>
        <dbReference type="ARBA" id="ARBA00023136"/>
    </source>
</evidence>
<keyword evidence="3 12" id="KW-0812">Transmembrane</keyword>
<evidence type="ECO:0000256" key="4">
    <source>
        <dbReference type="ARBA" id="ARBA00022781"/>
    </source>
</evidence>
<dbReference type="InterPro" id="IPR002146">
    <property type="entry name" value="ATP_synth_b/b'su_bac/chlpt"/>
</dbReference>
<evidence type="ECO:0000256" key="1">
    <source>
        <dbReference type="ARBA" id="ARBA00022448"/>
    </source>
</evidence>
<gene>
    <name evidence="12" type="primary">atpF</name>
    <name evidence="15" type="ORF">CD943_11875</name>
</gene>
<keyword evidence="4 12" id="KW-0375">Hydrogen ion transport</keyword>
<dbReference type="GO" id="GO:0045259">
    <property type="term" value="C:proton-transporting ATP synthase complex"/>
    <property type="evidence" value="ECO:0007669"/>
    <property type="project" value="UniProtKB-KW"/>
</dbReference>
<comment type="function">
    <text evidence="9 12">F(1)F(0) ATP synthase produces ATP from ADP in the presence of a proton or sodium gradient. F-type ATPases consist of two structural domains, F(1) containing the extramembraneous catalytic core and F(0) containing the membrane proton channel, linked together by a central stalk and a peripheral stalk. During catalysis, ATP synthesis in the catalytic domain of F(1) is coupled via a rotary mechanism of the central stalk subunits to proton translocation.</text>
</comment>
<dbReference type="GO" id="GO:0012505">
    <property type="term" value="C:endomembrane system"/>
    <property type="evidence" value="ECO:0007669"/>
    <property type="project" value="UniProtKB-SubCell"/>
</dbReference>
<protein>
    <recommendedName>
        <fullName evidence="12">ATP synthase subunit b</fullName>
    </recommendedName>
    <alternativeName>
        <fullName evidence="12">ATP synthase F(0) sector subunit b</fullName>
    </alternativeName>
    <alternativeName>
        <fullName evidence="12">ATPase subunit I</fullName>
    </alternativeName>
    <alternativeName>
        <fullName evidence="12">F-type ATPase subunit b</fullName>
        <shortName evidence="12">F-ATPase subunit b</shortName>
    </alternativeName>
</protein>
<keyword evidence="12" id="KW-1003">Cell membrane</keyword>
<dbReference type="GO" id="GO:0005886">
    <property type="term" value="C:plasma membrane"/>
    <property type="evidence" value="ECO:0007669"/>
    <property type="project" value="UniProtKB-SubCell"/>
</dbReference>
<evidence type="ECO:0000256" key="9">
    <source>
        <dbReference type="ARBA" id="ARBA00025198"/>
    </source>
</evidence>
<evidence type="ECO:0000256" key="5">
    <source>
        <dbReference type="ARBA" id="ARBA00022989"/>
    </source>
</evidence>
<name>A0A1Z3LZ98_BREDI</name>
<proteinExistence type="inferred from homology"/>
<organism evidence="15 16">
    <name type="scientific">Brevundimonas diminuta</name>
    <name type="common">Pseudomonas diminuta</name>
    <dbReference type="NCBI Taxonomy" id="293"/>
    <lineage>
        <taxon>Bacteria</taxon>
        <taxon>Pseudomonadati</taxon>
        <taxon>Pseudomonadota</taxon>
        <taxon>Alphaproteobacteria</taxon>
        <taxon>Caulobacterales</taxon>
        <taxon>Caulobacteraceae</taxon>
        <taxon>Brevundimonas</taxon>
    </lineage>
</organism>
<keyword evidence="6 12" id="KW-0406">Ion transport</keyword>
<evidence type="ECO:0000256" key="3">
    <source>
        <dbReference type="ARBA" id="ARBA00022692"/>
    </source>
</evidence>
<evidence type="ECO:0000313" key="15">
    <source>
        <dbReference type="EMBL" id="ASD27524.1"/>
    </source>
</evidence>
<evidence type="ECO:0000313" key="16">
    <source>
        <dbReference type="Proteomes" id="UP000197024"/>
    </source>
</evidence>
<dbReference type="RefSeq" id="WP_088411156.1">
    <property type="nucleotide sequence ID" value="NZ_CP021995.1"/>
</dbReference>
<dbReference type="Proteomes" id="UP000197024">
    <property type="component" value="Chromosome"/>
</dbReference>
<dbReference type="EMBL" id="CP021995">
    <property type="protein sequence ID" value="ASD27524.1"/>
    <property type="molecule type" value="Genomic_DNA"/>
</dbReference>
<comment type="function">
    <text evidence="10">Component of the F(0) channel, it forms part of the peripheral stalk, linking F(1) to F(0). The b'-subunit is a diverged and duplicated form of b found in plants and photosynthetic bacteria.</text>
</comment>
<evidence type="ECO:0000256" key="2">
    <source>
        <dbReference type="ARBA" id="ARBA00022547"/>
    </source>
</evidence>
<evidence type="ECO:0000256" key="12">
    <source>
        <dbReference type="HAMAP-Rule" id="MF_01398"/>
    </source>
</evidence>
<reference evidence="15 16" key="2">
    <citation type="submission" date="2017-06" db="EMBL/GenBank/DDBJ databases">
        <authorList>
            <person name="Kim H.J."/>
            <person name="Triplett B.A."/>
        </authorList>
    </citation>
    <scope>NUCLEOTIDE SEQUENCE [LARGE SCALE GENOMIC DNA]</scope>
    <source>
        <strain evidence="15 16">BZC3</strain>
    </source>
</reference>
<evidence type="ECO:0000256" key="13">
    <source>
        <dbReference type="RuleBase" id="RU003848"/>
    </source>
</evidence>
<comment type="subunit">
    <text evidence="12">F-type ATPases have 2 components, F(1) - the catalytic core - and F(0) - the membrane proton channel. F(1) has five subunits: alpha(3), beta(3), gamma(1), delta(1), epsilon(1). F(0) has three main subunits: a(1), b(2) and c(10-14). The alpha and beta chains form an alternating ring which encloses part of the gamma chain. F(1) is attached to F(0) by a central stalk formed by the gamma and epsilon chains, while a peripheral stalk is formed by the delta and b chains.</text>
</comment>
<dbReference type="GO" id="GO:0046933">
    <property type="term" value="F:proton-transporting ATP synthase activity, rotational mechanism"/>
    <property type="evidence" value="ECO:0007669"/>
    <property type="project" value="UniProtKB-UniRule"/>
</dbReference>
<comment type="subcellular location">
    <subcellularLocation>
        <location evidence="12">Cell membrane</location>
        <topology evidence="12">Single-pass membrane protein</topology>
    </subcellularLocation>
    <subcellularLocation>
        <location evidence="11">Endomembrane system</location>
        <topology evidence="11">Single-pass membrane protein</topology>
    </subcellularLocation>
</comment>
<accession>A0A1Z3LZ98</accession>
<evidence type="ECO:0000256" key="8">
    <source>
        <dbReference type="ARBA" id="ARBA00023310"/>
    </source>
</evidence>
<dbReference type="Pfam" id="PF00430">
    <property type="entry name" value="ATP-synt_B"/>
    <property type="match status" value="1"/>
</dbReference>
<dbReference type="STRING" id="293.GCA_000988015_00231"/>
<feature type="coiled-coil region" evidence="14">
    <location>
        <begin position="43"/>
        <end position="117"/>
    </location>
</feature>
<feature type="transmembrane region" description="Helical" evidence="12">
    <location>
        <begin position="15"/>
        <end position="33"/>
    </location>
</feature>
<evidence type="ECO:0000256" key="10">
    <source>
        <dbReference type="ARBA" id="ARBA00025614"/>
    </source>
</evidence>
<dbReference type="HAMAP" id="MF_01398">
    <property type="entry name" value="ATP_synth_b_bprime"/>
    <property type="match status" value="1"/>
</dbReference>
<keyword evidence="14" id="KW-0175">Coiled coil</keyword>
<evidence type="ECO:0000256" key="6">
    <source>
        <dbReference type="ARBA" id="ARBA00023065"/>
    </source>
</evidence>
<keyword evidence="15" id="KW-0378">Hydrolase</keyword>
<keyword evidence="7 12" id="KW-0472">Membrane</keyword>
<dbReference type="NCBIfam" id="NF011045">
    <property type="entry name" value="PRK14475.1"/>
    <property type="match status" value="1"/>
</dbReference>
<keyword evidence="5 12" id="KW-1133">Transmembrane helix</keyword>
<comment type="similarity">
    <text evidence="12 13">Belongs to the ATPase B chain family.</text>
</comment>
<dbReference type="AlphaFoldDB" id="A0A1Z3LZ98"/>